<evidence type="ECO:0000256" key="1">
    <source>
        <dbReference type="ARBA" id="ARBA00006700"/>
    </source>
</evidence>
<comment type="similarity">
    <text evidence="1">Belongs to the universal ribosomal protein uL23 family.</text>
</comment>
<evidence type="ECO:0000256" key="2">
    <source>
        <dbReference type="ARBA" id="ARBA00022980"/>
    </source>
</evidence>
<organism evidence="5 6">
    <name type="scientific">Saccharomyces uvarum</name>
    <name type="common">Yeast</name>
    <name type="synonym">Saccharomyces bayanus var. uvarum</name>
    <dbReference type="NCBI Taxonomy" id="230603"/>
    <lineage>
        <taxon>Eukaryota</taxon>
        <taxon>Fungi</taxon>
        <taxon>Dikarya</taxon>
        <taxon>Ascomycota</taxon>
        <taxon>Saccharomycotina</taxon>
        <taxon>Saccharomycetes</taxon>
        <taxon>Saccharomycetales</taxon>
        <taxon>Saccharomycetaceae</taxon>
        <taxon>Saccharomyces</taxon>
    </lineage>
</organism>
<dbReference type="InterPro" id="IPR012678">
    <property type="entry name" value="Ribosomal_uL23/eL15/eS24_sf"/>
</dbReference>
<dbReference type="SUPFAM" id="SSF54189">
    <property type="entry name" value="Ribosomal proteins S24e, L23 and L15e"/>
    <property type="match status" value="1"/>
</dbReference>
<keyword evidence="2" id="KW-0689">Ribosomal protein</keyword>
<dbReference type="Proteomes" id="UP001162085">
    <property type="component" value="Chromosome 2"/>
</dbReference>
<dbReference type="EMBL" id="OX365929">
    <property type="protein sequence ID" value="CAI4057554.1"/>
    <property type="molecule type" value="Genomic_DNA"/>
</dbReference>
<accession>A0ABN8WUU7</accession>
<evidence type="ECO:0000256" key="3">
    <source>
        <dbReference type="ARBA" id="ARBA00023274"/>
    </source>
</evidence>
<gene>
    <name evidence="5" type="primary">SUVZ02G5170</name>
    <name evidence="5" type="ORF">SUVZ_02G5170</name>
</gene>
<evidence type="ECO:0000256" key="4">
    <source>
        <dbReference type="ARBA" id="ARBA00039977"/>
    </source>
</evidence>
<dbReference type="InterPro" id="IPR012677">
    <property type="entry name" value="Nucleotide-bd_a/b_plait_sf"/>
</dbReference>
<name>A0ABN8WUU7_SACUV</name>
<dbReference type="PANTHER" id="PTHR12059">
    <property type="entry name" value="RIBOSOMAL PROTEIN L23-RELATED"/>
    <property type="match status" value="1"/>
</dbReference>
<reference evidence="5" key="1">
    <citation type="submission" date="2022-10" db="EMBL/GenBank/DDBJ databases">
        <authorList>
            <person name="Byrne P K."/>
        </authorList>
    </citation>
    <scope>NUCLEOTIDE SEQUENCE</scope>
    <source>
        <strain evidence="5">ZP964</strain>
    </source>
</reference>
<proteinExistence type="inferred from homology"/>
<dbReference type="PANTHER" id="PTHR12059:SF5">
    <property type="entry name" value="LARGE RIBOSOMAL SUBUNIT PROTEIN UL23M"/>
    <property type="match status" value="1"/>
</dbReference>
<dbReference type="InterPro" id="IPR013025">
    <property type="entry name" value="Ribosomal_uL23-like"/>
</dbReference>
<evidence type="ECO:0000313" key="6">
    <source>
        <dbReference type="Proteomes" id="UP001162085"/>
    </source>
</evidence>
<dbReference type="Gene3D" id="3.30.70.330">
    <property type="match status" value="1"/>
</dbReference>
<keyword evidence="6" id="KW-1185">Reference proteome</keyword>
<sequence>MPRLTVGTKNVLYPLQKTLVAGSYKQEQQVGIRSLASVVDVDGTSRKVDAGGRSGKEEGMKVSERIYEWTRTGLEQGKEHFKVGGNKVYLPKARIILLRPNAKHTPYQAKFIVPKSFNKLDLRDYLYHIYGLRAMNITTQLLHGKFNRMNLQTTRFREPQIKKMTIEMEEPFIWPEEPRAGESTFWDSTTPDNLEKYREERLNCLGSDANKPGTAFGGIVGPYKRVAQPFVPRFWKREMDNKRERYDAELQRANKLIALDRYVNKELR</sequence>
<protein>
    <recommendedName>
        <fullName evidence="4">Large ribosomal subunit protein uL23m</fullName>
    </recommendedName>
</protein>
<keyword evidence="3" id="KW-0687">Ribonucleoprotein</keyword>
<dbReference type="Pfam" id="PF00276">
    <property type="entry name" value="Ribosomal_L23"/>
    <property type="match status" value="1"/>
</dbReference>
<evidence type="ECO:0000313" key="5">
    <source>
        <dbReference type="EMBL" id="CAI4057554.1"/>
    </source>
</evidence>